<dbReference type="InterPro" id="IPR046346">
    <property type="entry name" value="Aminoacid_DH-like_N_sf"/>
</dbReference>
<keyword evidence="5 8" id="KW-0560">Oxidoreductase</keyword>
<dbReference type="Pfam" id="PF18317">
    <property type="entry name" value="SDH_C"/>
    <property type="match status" value="1"/>
</dbReference>
<evidence type="ECO:0000313" key="13">
    <source>
        <dbReference type="Proteomes" id="UP000623172"/>
    </source>
</evidence>
<feature type="domain" description="Quinate/shikimate 5-dehydrogenase/glutamyl-tRNA reductase" evidence="9">
    <location>
        <begin position="109"/>
        <end position="197"/>
    </location>
</feature>
<dbReference type="GO" id="GO:0050661">
    <property type="term" value="F:NADP binding"/>
    <property type="evidence" value="ECO:0007669"/>
    <property type="project" value="InterPro"/>
</dbReference>
<dbReference type="NCBIfam" id="TIGR00507">
    <property type="entry name" value="aroE"/>
    <property type="match status" value="1"/>
</dbReference>
<evidence type="ECO:0000256" key="3">
    <source>
        <dbReference type="ARBA" id="ARBA00022605"/>
    </source>
</evidence>
<dbReference type="PANTHER" id="PTHR21089:SF1">
    <property type="entry name" value="BIFUNCTIONAL 3-DEHYDROQUINATE DEHYDRATASE_SHIKIMATE DEHYDROGENASE, CHLOROPLASTIC"/>
    <property type="match status" value="1"/>
</dbReference>
<feature type="domain" description="Shikimate dehydrogenase substrate binding N-terminal" evidence="10">
    <location>
        <begin position="8"/>
        <end position="90"/>
    </location>
</feature>
<accession>A0A926HQT2</accession>
<dbReference type="EMBL" id="JACRSR010000004">
    <property type="protein sequence ID" value="MBC8532070.1"/>
    <property type="molecule type" value="Genomic_DNA"/>
</dbReference>
<feature type="binding site" evidence="8">
    <location>
        <position position="226"/>
    </location>
    <ligand>
        <name>shikimate</name>
        <dbReference type="ChEBI" id="CHEBI:36208"/>
    </ligand>
</feature>
<evidence type="ECO:0000256" key="6">
    <source>
        <dbReference type="ARBA" id="ARBA00023141"/>
    </source>
</evidence>
<dbReference type="GO" id="GO:0004764">
    <property type="term" value="F:shikimate 3-dehydrogenase (NADP+) activity"/>
    <property type="evidence" value="ECO:0007669"/>
    <property type="project" value="UniProtKB-UniRule"/>
</dbReference>
<feature type="domain" description="SDH C-terminal" evidence="11">
    <location>
        <begin position="247"/>
        <end position="271"/>
    </location>
</feature>
<dbReference type="Gene3D" id="3.40.50.10860">
    <property type="entry name" value="Leucine Dehydrogenase, chain A, domain 1"/>
    <property type="match status" value="1"/>
</dbReference>
<evidence type="ECO:0000259" key="11">
    <source>
        <dbReference type="Pfam" id="PF18317"/>
    </source>
</evidence>
<sequence>MQPRSFGVIGDPIAHSLSPVIHEALYQAMALPFTYGRERVEKGSLPAFIQHLPGLGWGGFNITMPHKKDILPFLEDVEGEAAVCESVNTVRVEKGRLYGTSTDGPGFHLALQQVGFDVSGAHILILGAGGVTKALAYRLAEGGAEAITVLNRTVSKARDLADFIYGRWDVDTAYGPLDIDEMESWSEDADLVINTTALGMAGFADFPSFAFLEALNPDALVADLIYHPRPTSLLAAAQELELTTLDGLPMLINQAIYAFEFMTGLAAPKDAFLVAGNALKAHGVFQSH</sequence>
<keyword evidence="6 8" id="KW-0057">Aromatic amino acid biosynthesis</keyword>
<dbReference type="InterPro" id="IPR006151">
    <property type="entry name" value="Shikm_DH/Glu-tRNA_Rdtase"/>
</dbReference>
<reference evidence="12" key="1">
    <citation type="submission" date="2020-08" db="EMBL/GenBank/DDBJ databases">
        <title>Genome public.</title>
        <authorList>
            <person name="Liu C."/>
            <person name="Sun Q."/>
        </authorList>
    </citation>
    <scope>NUCLEOTIDE SEQUENCE</scope>
    <source>
        <strain evidence="12">NSJ-53</strain>
    </source>
</reference>
<keyword evidence="13" id="KW-1185">Reference proteome</keyword>
<feature type="binding site" evidence="8">
    <location>
        <begin position="16"/>
        <end position="18"/>
    </location>
    <ligand>
        <name>shikimate</name>
        <dbReference type="ChEBI" id="CHEBI:36208"/>
    </ligand>
</feature>
<dbReference type="PANTHER" id="PTHR21089">
    <property type="entry name" value="SHIKIMATE DEHYDROGENASE"/>
    <property type="match status" value="1"/>
</dbReference>
<dbReference type="SUPFAM" id="SSF53223">
    <property type="entry name" value="Aminoacid dehydrogenase-like, N-terminal domain"/>
    <property type="match status" value="1"/>
</dbReference>
<dbReference type="GO" id="GO:0009073">
    <property type="term" value="P:aromatic amino acid family biosynthetic process"/>
    <property type="evidence" value="ECO:0007669"/>
    <property type="project" value="UniProtKB-KW"/>
</dbReference>
<feature type="binding site" evidence="8">
    <location>
        <position position="247"/>
    </location>
    <ligand>
        <name>NADP(+)</name>
        <dbReference type="ChEBI" id="CHEBI:58349"/>
    </ligand>
</feature>
<feature type="binding site" evidence="8">
    <location>
        <begin position="151"/>
        <end position="156"/>
    </location>
    <ligand>
        <name>NADP(+)</name>
        <dbReference type="ChEBI" id="CHEBI:58349"/>
    </ligand>
</feature>
<evidence type="ECO:0000259" key="9">
    <source>
        <dbReference type="Pfam" id="PF01488"/>
    </source>
</evidence>
<dbReference type="InterPro" id="IPR013708">
    <property type="entry name" value="Shikimate_DH-bd_N"/>
</dbReference>
<comment type="function">
    <text evidence="8">Involved in the biosynthesis of the chorismate, which leads to the biosynthesis of aromatic amino acids. Catalyzes the reversible NADPH linked reduction of 3-dehydroshikimate (DHSA) to yield shikimate (SA).</text>
</comment>
<dbReference type="InterPro" id="IPR041121">
    <property type="entry name" value="SDH_C"/>
</dbReference>
<feature type="binding site" evidence="8">
    <location>
        <position position="63"/>
    </location>
    <ligand>
        <name>shikimate</name>
        <dbReference type="ChEBI" id="CHEBI:36208"/>
    </ligand>
</feature>
<feature type="binding site" evidence="8">
    <location>
        <position position="103"/>
    </location>
    <ligand>
        <name>shikimate</name>
        <dbReference type="ChEBI" id="CHEBI:36208"/>
    </ligand>
</feature>
<dbReference type="HAMAP" id="MF_00222">
    <property type="entry name" value="Shikimate_DH_AroE"/>
    <property type="match status" value="1"/>
</dbReference>
<proteinExistence type="inferred from homology"/>
<name>A0A926HQT2_9FIRM</name>
<dbReference type="GO" id="GO:0009423">
    <property type="term" value="P:chorismate biosynthetic process"/>
    <property type="evidence" value="ECO:0007669"/>
    <property type="project" value="UniProtKB-UniRule"/>
</dbReference>
<dbReference type="EC" id="1.1.1.25" evidence="2 8"/>
<evidence type="ECO:0000256" key="4">
    <source>
        <dbReference type="ARBA" id="ARBA00022857"/>
    </source>
</evidence>
<dbReference type="InterPro" id="IPR022893">
    <property type="entry name" value="Shikimate_DH_fam"/>
</dbReference>
<dbReference type="Proteomes" id="UP000623172">
    <property type="component" value="Unassembled WGS sequence"/>
</dbReference>
<organism evidence="12 13">
    <name type="scientific">Gehongia tenuis</name>
    <dbReference type="NCBI Taxonomy" id="2763655"/>
    <lineage>
        <taxon>Bacteria</taxon>
        <taxon>Bacillati</taxon>
        <taxon>Bacillota</taxon>
        <taxon>Clostridia</taxon>
        <taxon>Christensenellales</taxon>
        <taxon>Christensenellaceae</taxon>
        <taxon>Gehongia</taxon>
    </lineage>
</organism>
<evidence type="ECO:0000259" key="10">
    <source>
        <dbReference type="Pfam" id="PF08501"/>
    </source>
</evidence>
<feature type="binding site" evidence="8">
    <location>
        <position position="224"/>
    </location>
    <ligand>
        <name>NADP(+)</name>
        <dbReference type="ChEBI" id="CHEBI:58349"/>
    </ligand>
</feature>
<feature type="binding site" evidence="8">
    <location>
        <position position="88"/>
    </location>
    <ligand>
        <name>shikimate</name>
        <dbReference type="ChEBI" id="CHEBI:36208"/>
    </ligand>
</feature>
<evidence type="ECO:0000256" key="5">
    <source>
        <dbReference type="ARBA" id="ARBA00023002"/>
    </source>
</evidence>
<comment type="caution">
    <text evidence="12">The sequence shown here is derived from an EMBL/GenBank/DDBJ whole genome shotgun (WGS) entry which is preliminary data.</text>
</comment>
<dbReference type="GO" id="GO:0008652">
    <property type="term" value="P:amino acid biosynthetic process"/>
    <property type="evidence" value="ECO:0007669"/>
    <property type="project" value="UniProtKB-KW"/>
</dbReference>
<comment type="catalytic activity">
    <reaction evidence="7 8">
        <text>shikimate + NADP(+) = 3-dehydroshikimate + NADPH + H(+)</text>
        <dbReference type="Rhea" id="RHEA:17737"/>
        <dbReference type="ChEBI" id="CHEBI:15378"/>
        <dbReference type="ChEBI" id="CHEBI:16630"/>
        <dbReference type="ChEBI" id="CHEBI:36208"/>
        <dbReference type="ChEBI" id="CHEBI:57783"/>
        <dbReference type="ChEBI" id="CHEBI:58349"/>
        <dbReference type="EC" id="1.1.1.25"/>
    </reaction>
</comment>
<feature type="binding site" evidence="8">
    <location>
        <position position="254"/>
    </location>
    <ligand>
        <name>shikimate</name>
        <dbReference type="ChEBI" id="CHEBI:36208"/>
    </ligand>
</feature>
<comment type="caution">
    <text evidence="8">Lacks conserved residue(s) required for the propagation of feature annotation.</text>
</comment>
<dbReference type="Pfam" id="PF08501">
    <property type="entry name" value="Shikimate_dh_N"/>
    <property type="match status" value="1"/>
</dbReference>
<comment type="similarity">
    <text evidence="8">Belongs to the shikimate dehydrogenase family.</text>
</comment>
<dbReference type="Gene3D" id="3.40.50.720">
    <property type="entry name" value="NAD(P)-binding Rossmann-like Domain"/>
    <property type="match status" value="1"/>
</dbReference>
<gene>
    <name evidence="8 12" type="primary">aroE</name>
    <name evidence="12" type="ORF">H8696_09445</name>
</gene>
<evidence type="ECO:0000256" key="1">
    <source>
        <dbReference type="ARBA" id="ARBA00004871"/>
    </source>
</evidence>
<dbReference type="AlphaFoldDB" id="A0A926HQT2"/>
<evidence type="ECO:0000256" key="8">
    <source>
        <dbReference type="HAMAP-Rule" id="MF_00222"/>
    </source>
</evidence>
<comment type="pathway">
    <text evidence="1 8">Metabolic intermediate biosynthesis; chorismate biosynthesis; chorismate from D-erythrose 4-phosphate and phosphoenolpyruvate: step 4/7.</text>
</comment>
<dbReference type="InterPro" id="IPR036291">
    <property type="entry name" value="NAD(P)-bd_dom_sf"/>
</dbReference>
<dbReference type="RefSeq" id="WP_249317114.1">
    <property type="nucleotide sequence ID" value="NZ_JACRSR010000004.1"/>
</dbReference>
<dbReference type="GO" id="GO:0019632">
    <property type="term" value="P:shikimate metabolic process"/>
    <property type="evidence" value="ECO:0007669"/>
    <property type="project" value="InterPro"/>
</dbReference>
<dbReference type="CDD" id="cd01065">
    <property type="entry name" value="NAD_bind_Shikimate_DH"/>
    <property type="match status" value="1"/>
</dbReference>
<feature type="binding site" evidence="8">
    <location>
        <begin position="127"/>
        <end position="131"/>
    </location>
    <ligand>
        <name>NADP(+)</name>
        <dbReference type="ChEBI" id="CHEBI:58349"/>
    </ligand>
</feature>
<feature type="active site" description="Proton acceptor" evidence="8">
    <location>
        <position position="67"/>
    </location>
</feature>
<dbReference type="Pfam" id="PF01488">
    <property type="entry name" value="Shikimate_DH"/>
    <property type="match status" value="1"/>
</dbReference>
<keyword evidence="4 8" id="KW-0521">NADP</keyword>
<evidence type="ECO:0000256" key="2">
    <source>
        <dbReference type="ARBA" id="ARBA00012962"/>
    </source>
</evidence>
<dbReference type="InterPro" id="IPR011342">
    <property type="entry name" value="Shikimate_DH"/>
</dbReference>
<comment type="subunit">
    <text evidence="8">Homodimer.</text>
</comment>
<evidence type="ECO:0000313" key="12">
    <source>
        <dbReference type="EMBL" id="MBC8532070.1"/>
    </source>
</evidence>
<protein>
    <recommendedName>
        <fullName evidence="2 8">Shikimate dehydrogenase (NADP(+))</fullName>
        <shortName evidence="8">SDH</shortName>
        <ecNumber evidence="2 8">1.1.1.25</ecNumber>
    </recommendedName>
</protein>
<dbReference type="SUPFAM" id="SSF51735">
    <property type="entry name" value="NAD(P)-binding Rossmann-fold domains"/>
    <property type="match status" value="1"/>
</dbReference>
<dbReference type="GO" id="GO:0005829">
    <property type="term" value="C:cytosol"/>
    <property type="evidence" value="ECO:0007669"/>
    <property type="project" value="TreeGrafter"/>
</dbReference>
<keyword evidence="3 8" id="KW-0028">Amino-acid biosynthesis</keyword>
<evidence type="ECO:0000256" key="7">
    <source>
        <dbReference type="ARBA" id="ARBA00049442"/>
    </source>
</evidence>